<comment type="caution">
    <text evidence="1">The sequence shown here is derived from an EMBL/GenBank/DDBJ whole genome shotgun (WGS) entry which is preliminary data.</text>
</comment>
<dbReference type="Proteomes" id="UP001054252">
    <property type="component" value="Unassembled WGS sequence"/>
</dbReference>
<sequence length="43" mass="4756">MSMDTDLVSSSSLSLFLFLVHDCHVTTSKIKVVCKFTILGYGM</sequence>
<keyword evidence="2" id="KW-1185">Reference proteome</keyword>
<name>A0AAV5L0S6_9ROSI</name>
<dbReference type="EMBL" id="BPVZ01000088">
    <property type="protein sequence ID" value="GKV30708.1"/>
    <property type="molecule type" value="Genomic_DNA"/>
</dbReference>
<reference evidence="1 2" key="1">
    <citation type="journal article" date="2021" name="Commun. Biol.">
        <title>The genome of Shorea leprosula (Dipterocarpaceae) highlights the ecological relevance of drought in aseasonal tropical rainforests.</title>
        <authorList>
            <person name="Ng K.K.S."/>
            <person name="Kobayashi M.J."/>
            <person name="Fawcett J.A."/>
            <person name="Hatakeyama M."/>
            <person name="Paape T."/>
            <person name="Ng C.H."/>
            <person name="Ang C.C."/>
            <person name="Tnah L.H."/>
            <person name="Lee C.T."/>
            <person name="Nishiyama T."/>
            <person name="Sese J."/>
            <person name="O'Brien M.J."/>
            <person name="Copetti D."/>
            <person name="Mohd Noor M.I."/>
            <person name="Ong R.C."/>
            <person name="Putra M."/>
            <person name="Sireger I.Z."/>
            <person name="Indrioko S."/>
            <person name="Kosugi Y."/>
            <person name="Izuno A."/>
            <person name="Isagi Y."/>
            <person name="Lee S.L."/>
            <person name="Shimizu K.K."/>
        </authorList>
    </citation>
    <scope>NUCLEOTIDE SEQUENCE [LARGE SCALE GENOMIC DNA]</scope>
    <source>
        <strain evidence="1">214</strain>
    </source>
</reference>
<protein>
    <submittedName>
        <fullName evidence="1">Uncharacterized protein</fullName>
    </submittedName>
</protein>
<proteinExistence type="predicted"/>
<dbReference type="AlphaFoldDB" id="A0AAV5L0S6"/>
<evidence type="ECO:0000313" key="1">
    <source>
        <dbReference type="EMBL" id="GKV30708.1"/>
    </source>
</evidence>
<accession>A0AAV5L0S6</accession>
<organism evidence="1 2">
    <name type="scientific">Rubroshorea leprosula</name>
    <dbReference type="NCBI Taxonomy" id="152421"/>
    <lineage>
        <taxon>Eukaryota</taxon>
        <taxon>Viridiplantae</taxon>
        <taxon>Streptophyta</taxon>
        <taxon>Embryophyta</taxon>
        <taxon>Tracheophyta</taxon>
        <taxon>Spermatophyta</taxon>
        <taxon>Magnoliopsida</taxon>
        <taxon>eudicotyledons</taxon>
        <taxon>Gunneridae</taxon>
        <taxon>Pentapetalae</taxon>
        <taxon>rosids</taxon>
        <taxon>malvids</taxon>
        <taxon>Malvales</taxon>
        <taxon>Dipterocarpaceae</taxon>
        <taxon>Rubroshorea</taxon>
    </lineage>
</organism>
<gene>
    <name evidence="1" type="ORF">SLEP1_g39493</name>
</gene>
<evidence type="ECO:0000313" key="2">
    <source>
        <dbReference type="Proteomes" id="UP001054252"/>
    </source>
</evidence>